<evidence type="ECO:0000256" key="2">
    <source>
        <dbReference type="ARBA" id="ARBA00022723"/>
    </source>
</evidence>
<feature type="domain" description="C2H2-type" evidence="9">
    <location>
        <begin position="32"/>
        <end position="59"/>
    </location>
</feature>
<evidence type="ECO:0000256" key="4">
    <source>
        <dbReference type="ARBA" id="ARBA00022771"/>
    </source>
</evidence>
<comment type="subcellular location">
    <subcellularLocation>
        <location evidence="1">Nucleus</location>
    </subcellularLocation>
</comment>
<dbReference type="InterPro" id="IPR013087">
    <property type="entry name" value="Znf_C2H2_type"/>
</dbReference>
<dbReference type="GO" id="GO:0000978">
    <property type="term" value="F:RNA polymerase II cis-regulatory region sequence-specific DNA binding"/>
    <property type="evidence" value="ECO:0007669"/>
    <property type="project" value="TreeGrafter"/>
</dbReference>
<accession>A0A8J5MSG7</accession>
<keyword evidence="3" id="KW-0677">Repeat</keyword>
<dbReference type="PANTHER" id="PTHR23235:SF120">
    <property type="entry name" value="KRUPPEL-LIKE FACTOR 15"/>
    <property type="match status" value="1"/>
</dbReference>
<dbReference type="Pfam" id="PF13909">
    <property type="entry name" value="zf-H2C2_5"/>
    <property type="match status" value="1"/>
</dbReference>
<gene>
    <name evidence="10" type="primary">Zbtb7B-L2</name>
    <name evidence="10" type="ORF">Hamer_G008034</name>
</gene>
<keyword evidence="6" id="KW-0539">Nucleus</keyword>
<protein>
    <submittedName>
        <fullName evidence="10">Zinc finger and BTB domain-containing protein 7B-like 2</fullName>
    </submittedName>
</protein>
<dbReference type="InterPro" id="IPR036236">
    <property type="entry name" value="Znf_C2H2_sf"/>
</dbReference>
<name>A0A8J5MSG7_HOMAM</name>
<evidence type="ECO:0000256" key="8">
    <source>
        <dbReference type="SAM" id="MobiDB-lite"/>
    </source>
</evidence>
<dbReference type="GO" id="GO:0005634">
    <property type="term" value="C:nucleus"/>
    <property type="evidence" value="ECO:0007669"/>
    <property type="project" value="UniProtKB-SubCell"/>
</dbReference>
<sequence>MSRVGTENEDEVTDCGGAPGTGNDLANISNANRCPYCAYITNRSHRLKMHIRTHTGERPFSCSHCSYQASTKDRMKIHLRTHTGEKPYTCPHCSYRGVKKSNLDRHLQTHLDKMPYS</sequence>
<dbReference type="AlphaFoldDB" id="A0A8J5MSG7"/>
<dbReference type="FunFam" id="3.30.160.60:FF:001755">
    <property type="entry name" value="Zinc finger protein 989"/>
    <property type="match status" value="1"/>
</dbReference>
<keyword evidence="5" id="KW-0862">Zinc</keyword>
<evidence type="ECO:0000313" key="11">
    <source>
        <dbReference type="Proteomes" id="UP000747542"/>
    </source>
</evidence>
<dbReference type="SMART" id="SM00355">
    <property type="entry name" value="ZnF_C2H2"/>
    <property type="match status" value="3"/>
</dbReference>
<evidence type="ECO:0000313" key="10">
    <source>
        <dbReference type="EMBL" id="KAG7162485.1"/>
    </source>
</evidence>
<evidence type="ECO:0000256" key="1">
    <source>
        <dbReference type="ARBA" id="ARBA00004123"/>
    </source>
</evidence>
<feature type="domain" description="C2H2-type" evidence="9">
    <location>
        <begin position="60"/>
        <end position="87"/>
    </location>
</feature>
<evidence type="ECO:0000259" key="9">
    <source>
        <dbReference type="PROSITE" id="PS50157"/>
    </source>
</evidence>
<dbReference type="Pfam" id="PF23611">
    <property type="entry name" value="zf-C2H2_16"/>
    <property type="match status" value="1"/>
</dbReference>
<evidence type="ECO:0000256" key="5">
    <source>
        <dbReference type="ARBA" id="ARBA00022833"/>
    </source>
</evidence>
<dbReference type="SUPFAM" id="SSF57667">
    <property type="entry name" value="beta-beta-alpha zinc fingers"/>
    <property type="match status" value="2"/>
</dbReference>
<evidence type="ECO:0000256" key="6">
    <source>
        <dbReference type="ARBA" id="ARBA00023242"/>
    </source>
</evidence>
<evidence type="ECO:0000256" key="3">
    <source>
        <dbReference type="ARBA" id="ARBA00022737"/>
    </source>
</evidence>
<organism evidence="10 11">
    <name type="scientific">Homarus americanus</name>
    <name type="common">American lobster</name>
    <dbReference type="NCBI Taxonomy" id="6706"/>
    <lineage>
        <taxon>Eukaryota</taxon>
        <taxon>Metazoa</taxon>
        <taxon>Ecdysozoa</taxon>
        <taxon>Arthropoda</taxon>
        <taxon>Crustacea</taxon>
        <taxon>Multicrustacea</taxon>
        <taxon>Malacostraca</taxon>
        <taxon>Eumalacostraca</taxon>
        <taxon>Eucarida</taxon>
        <taxon>Decapoda</taxon>
        <taxon>Pleocyemata</taxon>
        <taxon>Astacidea</taxon>
        <taxon>Nephropoidea</taxon>
        <taxon>Nephropidae</taxon>
        <taxon>Homarus</taxon>
    </lineage>
</organism>
<feature type="domain" description="C2H2-type" evidence="9">
    <location>
        <begin position="88"/>
        <end position="115"/>
    </location>
</feature>
<evidence type="ECO:0000256" key="7">
    <source>
        <dbReference type="PROSITE-ProRule" id="PRU00042"/>
    </source>
</evidence>
<dbReference type="GO" id="GO:0000981">
    <property type="term" value="F:DNA-binding transcription factor activity, RNA polymerase II-specific"/>
    <property type="evidence" value="ECO:0007669"/>
    <property type="project" value="TreeGrafter"/>
</dbReference>
<dbReference type="EMBL" id="JAHLQT010027705">
    <property type="protein sequence ID" value="KAG7162485.1"/>
    <property type="molecule type" value="Genomic_DNA"/>
</dbReference>
<dbReference type="Gene3D" id="3.30.160.60">
    <property type="entry name" value="Classic Zinc Finger"/>
    <property type="match status" value="3"/>
</dbReference>
<keyword evidence="2" id="KW-0479">Metal-binding</keyword>
<comment type="caution">
    <text evidence="10">The sequence shown here is derived from an EMBL/GenBank/DDBJ whole genome shotgun (WGS) entry which is preliminary data.</text>
</comment>
<dbReference type="PROSITE" id="PS50157">
    <property type="entry name" value="ZINC_FINGER_C2H2_2"/>
    <property type="match status" value="3"/>
</dbReference>
<dbReference type="FunFam" id="3.30.160.60:FF:002343">
    <property type="entry name" value="Zinc finger protein 33A"/>
    <property type="match status" value="1"/>
</dbReference>
<dbReference type="InterPro" id="IPR056438">
    <property type="entry name" value="Znf-C2H2_CTCF"/>
</dbReference>
<keyword evidence="4 7" id="KW-0863">Zinc-finger</keyword>
<feature type="region of interest" description="Disordered" evidence="8">
    <location>
        <begin position="1"/>
        <end position="23"/>
    </location>
</feature>
<keyword evidence="11" id="KW-1185">Reference proteome</keyword>
<dbReference type="GO" id="GO:0008270">
    <property type="term" value="F:zinc ion binding"/>
    <property type="evidence" value="ECO:0007669"/>
    <property type="project" value="UniProtKB-KW"/>
</dbReference>
<reference evidence="10" key="1">
    <citation type="journal article" date="2021" name="Sci. Adv.">
        <title>The American lobster genome reveals insights on longevity, neural, and immune adaptations.</title>
        <authorList>
            <person name="Polinski J.M."/>
            <person name="Zimin A.V."/>
            <person name="Clark K.F."/>
            <person name="Kohn A.B."/>
            <person name="Sadowski N."/>
            <person name="Timp W."/>
            <person name="Ptitsyn A."/>
            <person name="Khanna P."/>
            <person name="Romanova D.Y."/>
            <person name="Williams P."/>
            <person name="Greenwood S.J."/>
            <person name="Moroz L.L."/>
            <person name="Walt D.R."/>
            <person name="Bodnar A.G."/>
        </authorList>
    </citation>
    <scope>NUCLEOTIDE SEQUENCE</scope>
    <source>
        <strain evidence="10">GMGI-L3</strain>
    </source>
</reference>
<dbReference type="Proteomes" id="UP000747542">
    <property type="component" value="Unassembled WGS sequence"/>
</dbReference>
<dbReference type="PANTHER" id="PTHR23235">
    <property type="entry name" value="KRUEPPEL-LIKE TRANSCRIPTION FACTOR"/>
    <property type="match status" value="1"/>
</dbReference>
<proteinExistence type="predicted"/>